<proteinExistence type="predicted"/>
<protein>
    <submittedName>
        <fullName evidence="2">Uncharacterized protein</fullName>
    </submittedName>
</protein>
<dbReference type="EMBL" id="MN977364">
    <property type="protein sequence ID" value="QID02746.1"/>
    <property type="molecule type" value="Genomic_DNA"/>
</dbReference>
<dbReference type="EMBL" id="MN977365">
    <property type="protein sequence ID" value="QID02814.1"/>
    <property type="molecule type" value="Genomic_DNA"/>
</dbReference>
<organism evidence="2">
    <name type="scientific">Orbilia oligospora</name>
    <name type="common">Nematode-trapping fungus</name>
    <name type="synonym">Arthrobotrys oligospora</name>
    <dbReference type="NCBI Taxonomy" id="2813651"/>
    <lineage>
        <taxon>Eukaryota</taxon>
        <taxon>Fungi</taxon>
        <taxon>Dikarya</taxon>
        <taxon>Ascomycota</taxon>
        <taxon>Pezizomycotina</taxon>
        <taxon>Orbiliomycetes</taxon>
        <taxon>Orbiliales</taxon>
        <taxon>Orbiliaceae</taxon>
        <taxon>Orbilia</taxon>
    </lineage>
</organism>
<accession>A0A6G6A4Q2</accession>
<geneLocation type="mitochondrion" evidence="2"/>
<dbReference type="AlphaFoldDB" id="A0A6G6A4Q2"/>
<sequence>MLYSIFFSISPFSELIFFLNNQYQCLPIIFCVLFKSLFNSFVYSEFKSLEFITSKKITSLQLWKGAQLVSSFKEYSWLLDKGKLLLEDNKLSLEEDDKLSLSLYSKAFIFPLLLITSEKSLSSQLWKGAQLVSSFNKITLLEKILFLISKY</sequence>
<reference evidence="2" key="1">
    <citation type="submission" date="2020-01" db="EMBL/GenBank/DDBJ databases">
        <authorList>
            <person name="Fang M.L."/>
            <person name="Zhang Y."/>
        </authorList>
    </citation>
    <scope>NUCLEOTIDE SEQUENCE</scope>
    <source>
        <strain evidence="1">YMF1.02765</strain>
        <strain evidence="2">YMF1.02775</strain>
    </source>
</reference>
<gene>
    <name evidence="2" type="primary">orf151</name>
</gene>
<evidence type="ECO:0000313" key="2">
    <source>
        <dbReference type="EMBL" id="QID02814.1"/>
    </source>
</evidence>
<name>A0A6G6A4Q2_ORBOL</name>
<evidence type="ECO:0000313" key="1">
    <source>
        <dbReference type="EMBL" id="QID02746.1"/>
    </source>
</evidence>
<keyword evidence="2" id="KW-0496">Mitochondrion</keyword>